<dbReference type="PANTHER" id="PTHR10231">
    <property type="entry name" value="NUCLEOTIDE-SUGAR TRANSMEMBRANE TRANSPORTER"/>
    <property type="match status" value="1"/>
</dbReference>
<keyword evidence="2" id="KW-0813">Transport</keyword>
<keyword evidence="3" id="KW-0812">Transmembrane</keyword>
<accession>A0A914ZC72</accession>
<keyword evidence="4" id="KW-1133">Transmembrane helix</keyword>
<evidence type="ECO:0000256" key="3">
    <source>
        <dbReference type="ARBA" id="ARBA00022692"/>
    </source>
</evidence>
<evidence type="ECO:0000256" key="2">
    <source>
        <dbReference type="ARBA" id="ARBA00022597"/>
    </source>
</evidence>
<comment type="subcellular location">
    <subcellularLocation>
        <location evidence="1">Membrane</location>
        <topology evidence="1">Multi-pass membrane protein</topology>
    </subcellularLocation>
</comment>
<keyword evidence="2" id="KW-0762">Sugar transport</keyword>
<dbReference type="GO" id="GO:0000139">
    <property type="term" value="C:Golgi membrane"/>
    <property type="evidence" value="ECO:0007669"/>
    <property type="project" value="InterPro"/>
</dbReference>
<evidence type="ECO:0000256" key="5">
    <source>
        <dbReference type="ARBA" id="ARBA00023136"/>
    </source>
</evidence>
<name>A0A914ZC72_9BILA</name>
<evidence type="ECO:0000256" key="4">
    <source>
        <dbReference type="ARBA" id="ARBA00022989"/>
    </source>
</evidence>
<protein>
    <submittedName>
        <fullName evidence="7">Uncharacterized protein</fullName>
    </submittedName>
</protein>
<dbReference type="WBParaSite" id="PSU_v2.g9331.t1">
    <property type="protein sequence ID" value="PSU_v2.g9331.t1"/>
    <property type="gene ID" value="PSU_v2.g9331"/>
</dbReference>
<dbReference type="Proteomes" id="UP000887577">
    <property type="component" value="Unplaced"/>
</dbReference>
<dbReference type="GO" id="GO:0015165">
    <property type="term" value="F:pyrimidine nucleotide-sugar transmembrane transporter activity"/>
    <property type="evidence" value="ECO:0007669"/>
    <property type="project" value="InterPro"/>
</dbReference>
<proteinExistence type="predicted"/>
<reference evidence="7" key="1">
    <citation type="submission" date="2022-11" db="UniProtKB">
        <authorList>
            <consortium name="WormBaseParasite"/>
        </authorList>
    </citation>
    <scope>IDENTIFICATION</scope>
</reference>
<keyword evidence="6" id="KW-1185">Reference proteome</keyword>
<dbReference type="Pfam" id="PF04142">
    <property type="entry name" value="Nuc_sug_transp"/>
    <property type="match status" value="1"/>
</dbReference>
<organism evidence="6 7">
    <name type="scientific">Panagrolaimus superbus</name>
    <dbReference type="NCBI Taxonomy" id="310955"/>
    <lineage>
        <taxon>Eukaryota</taxon>
        <taxon>Metazoa</taxon>
        <taxon>Ecdysozoa</taxon>
        <taxon>Nematoda</taxon>
        <taxon>Chromadorea</taxon>
        <taxon>Rhabditida</taxon>
        <taxon>Tylenchina</taxon>
        <taxon>Panagrolaimomorpha</taxon>
        <taxon>Panagrolaimoidea</taxon>
        <taxon>Panagrolaimidae</taxon>
        <taxon>Panagrolaimus</taxon>
    </lineage>
</organism>
<evidence type="ECO:0000313" key="6">
    <source>
        <dbReference type="Proteomes" id="UP000887577"/>
    </source>
</evidence>
<dbReference type="AlphaFoldDB" id="A0A914ZC72"/>
<evidence type="ECO:0000313" key="7">
    <source>
        <dbReference type="WBParaSite" id="PSU_v2.g9331.t1"/>
    </source>
</evidence>
<keyword evidence="5" id="KW-0472">Membrane</keyword>
<dbReference type="InterPro" id="IPR007271">
    <property type="entry name" value="Nuc_sug_transpt"/>
</dbReference>
<evidence type="ECO:0000256" key="1">
    <source>
        <dbReference type="ARBA" id="ARBA00004141"/>
    </source>
</evidence>
<sequence length="128" mass="14604">MHQLGSHYLGRIFSTKEDIYKYVGIILLTVQQASMPLMVRSTRYRKENDVFITTVNVFIMEVVKLTVCSAILIGKDKSITKFINSLKTAIFEDIGETLKICIPSIIYILQNNLYYIALTNLEATTFCP</sequence>